<accession>A0ACD1FVZ2</accession>
<reference evidence="1" key="1">
    <citation type="submission" date="2018-02" db="EMBL/GenBank/DDBJ databases">
        <title>The genomes of Aspergillus section Nigri reveals drivers in fungal speciation.</title>
        <authorList>
            <consortium name="DOE Joint Genome Institute"/>
            <person name="Vesth T.C."/>
            <person name="Nybo J."/>
            <person name="Theobald S."/>
            <person name="Brandl J."/>
            <person name="Frisvad J.C."/>
            <person name="Nielsen K.F."/>
            <person name="Lyhne E.K."/>
            <person name="Kogle M.E."/>
            <person name="Kuo A."/>
            <person name="Riley R."/>
            <person name="Clum A."/>
            <person name="Nolan M."/>
            <person name="Lipzen A."/>
            <person name="Salamov A."/>
            <person name="Henrissat B."/>
            <person name="Wiebenga A."/>
            <person name="De vries R.P."/>
            <person name="Grigoriev I.V."/>
            <person name="Mortensen U.H."/>
            <person name="Andersen M.R."/>
            <person name="Baker S.E."/>
        </authorList>
    </citation>
    <scope>NUCLEOTIDE SEQUENCE</scope>
    <source>
        <strain evidence="1">CBS 621.78</strain>
    </source>
</reference>
<organism evidence="1 2">
    <name type="scientific">Aspergillus brunneoviolaceus CBS 621.78</name>
    <dbReference type="NCBI Taxonomy" id="1450534"/>
    <lineage>
        <taxon>Eukaryota</taxon>
        <taxon>Fungi</taxon>
        <taxon>Dikarya</taxon>
        <taxon>Ascomycota</taxon>
        <taxon>Pezizomycotina</taxon>
        <taxon>Eurotiomycetes</taxon>
        <taxon>Eurotiomycetidae</taxon>
        <taxon>Eurotiales</taxon>
        <taxon>Aspergillaceae</taxon>
        <taxon>Aspergillus</taxon>
        <taxon>Aspergillus subgen. Circumdati</taxon>
    </lineage>
</organism>
<gene>
    <name evidence="1" type="ORF">BO95DRAFT_278071</name>
</gene>
<proteinExistence type="predicted"/>
<keyword evidence="2" id="KW-1185">Reference proteome</keyword>
<evidence type="ECO:0000313" key="2">
    <source>
        <dbReference type="Proteomes" id="UP000249057"/>
    </source>
</evidence>
<evidence type="ECO:0000313" key="1">
    <source>
        <dbReference type="EMBL" id="RAH41103.1"/>
    </source>
</evidence>
<name>A0ACD1FVZ2_9EURO</name>
<protein>
    <submittedName>
        <fullName evidence="1">Uncharacterized protein</fullName>
    </submittedName>
</protein>
<dbReference type="Proteomes" id="UP000249057">
    <property type="component" value="Unassembled WGS sequence"/>
</dbReference>
<sequence>MKRDYIVDRDEYKDEPWLYKSVKTALQDIIPLTTAPDALYSTLFIPHSFAISKMTPPKAIALSLLLLSSWASASAIPVQARAAASSSAVASASSAQATCGWTYFLNVDNSTTDDDDADDGEVDSSTTTSKRDEHELHQLARRGRTTNSYNNGKCALGTKIFKPQYPGPATLESMQGSAFLGYYIPKLDQCPAGAVTYDVISDSSVLTDTVAAYWDSANAGTGQKYIALGAKVSPTDSYINVDHVYELKIVDSFFSAMIAKYNFCNSFKTFFLTQDTEHPTANGVKSRLQRLYGMLPSNTYLDFVAMDNQLNSMKAPMFDENLSGMQSPKGSTSEEEANNALSIINTMATVISLLRDNKIAEVFKTTNKRIYEAFLGIDQLTTGCNDPIPGEGWADSYSSWMEEFLSTQATSVSSRLASISGQVTPTTDASGQKNALGQGLDAFNAKYPAASWTWDAKQLLDFSAPSAIAFAKRGAESSVAACTPTASVSASSSAAVVTTHAGSSAVATASHTSNIVTSKATTHTPESEISKTVHASTTVKSETSKPVTTQTIETPVTTKHSTTTEVAPSSSVTTTSTTSSSHTSSPTTSSSTSTSSTTSATTSSTTSSAPSSTTTTTTISTTSTTLSTTTTTLSTTTTTTTTSSKTTTTTTKTTTTTAAATTKATTCKTASQCPKCGLFSKGKCSGGVCKC</sequence>
<dbReference type="EMBL" id="KZ825394">
    <property type="protein sequence ID" value="RAH41103.1"/>
    <property type="molecule type" value="Genomic_DNA"/>
</dbReference>